<dbReference type="OrthoDB" id="6434603at2"/>
<dbReference type="InterPro" id="IPR051604">
    <property type="entry name" value="Ergot_Alk_Oxidoreductase"/>
</dbReference>
<dbReference type="InterPro" id="IPR008030">
    <property type="entry name" value="NmrA-like"/>
</dbReference>
<dbReference type="PANTHER" id="PTHR43162">
    <property type="match status" value="1"/>
</dbReference>
<evidence type="ECO:0000259" key="1">
    <source>
        <dbReference type="Pfam" id="PF05368"/>
    </source>
</evidence>
<dbReference type="GeneID" id="93878480"/>
<sequence>MSPIPSSGPLLVYLGNGVQGAAVVRAARRHGLAVRALVRAGAATAALRALGAEVVEADLDDPAAVLAASRGAAHAVLQFPAGPGETTLARARHALAAARAARLTSFVLKLSSAPLPAPCPEPSLRTNAELAALARSADLPGAVLWPTLYLDNLLKPSARADIVAHGMFAPPIAATQRIAWTSADACAEAALALLRQGVDGGSYRIAGTESLTGPELVQRLTAGLGRPVRYRAQPLDAFEREVDAALGAGHGRVVASKFRFFAASPQQADALLAAPLQAQPGLGDFQPGSIDAWIAAHRQAFLAPSSAPVGQPAG</sequence>
<dbReference type="SUPFAM" id="SSF51735">
    <property type="entry name" value="NAD(P)-binding Rossmann-fold domains"/>
    <property type="match status" value="1"/>
</dbReference>
<dbReference type="Pfam" id="PF05368">
    <property type="entry name" value="NmrA"/>
    <property type="match status" value="1"/>
</dbReference>
<proteinExistence type="predicted"/>
<gene>
    <name evidence="2" type="ORF">XsacCFBP4641_03215</name>
</gene>
<dbReference type="RefSeq" id="WP_010342033.1">
    <property type="nucleotide sequence ID" value="NZ_CP132343.1"/>
</dbReference>
<dbReference type="InterPro" id="IPR036291">
    <property type="entry name" value="NAD(P)-bd_dom_sf"/>
</dbReference>
<dbReference type="PANTHER" id="PTHR43162:SF1">
    <property type="entry name" value="PRESTALK A DIFFERENTIATION PROTEIN A"/>
    <property type="match status" value="1"/>
</dbReference>
<evidence type="ECO:0000313" key="3">
    <source>
        <dbReference type="Proteomes" id="UP000247346"/>
    </source>
</evidence>
<dbReference type="AlphaFoldDB" id="A0A2P5Z8I8"/>
<dbReference type="EMBL" id="MDEK01000002">
    <property type="protein sequence ID" value="PPU84816.1"/>
    <property type="molecule type" value="Genomic_DNA"/>
</dbReference>
<comment type="caution">
    <text evidence="2">The sequence shown here is derived from an EMBL/GenBank/DDBJ whole genome shotgun (WGS) entry which is preliminary data.</text>
</comment>
<dbReference type="Gene3D" id="3.40.50.720">
    <property type="entry name" value="NAD(P)-binding Rossmann-like Domain"/>
    <property type="match status" value="1"/>
</dbReference>
<dbReference type="Proteomes" id="UP000247346">
    <property type="component" value="Unassembled WGS sequence"/>
</dbReference>
<accession>A0A2P5Z8I8</accession>
<feature type="domain" description="NmrA-like" evidence="1">
    <location>
        <begin position="11"/>
        <end position="261"/>
    </location>
</feature>
<reference evidence="2 3" key="1">
    <citation type="submission" date="2016-08" db="EMBL/GenBank/DDBJ databases">
        <authorList>
            <person name="Seilhamer J.J."/>
        </authorList>
    </citation>
    <scope>NUCLEOTIDE SEQUENCE [LARGE SCALE GENOMIC DNA]</scope>
    <source>
        <strain evidence="2 3">CFBP4641</strain>
    </source>
</reference>
<name>A0A2P5Z8I8_9XANT</name>
<organism evidence="2 3">
    <name type="scientific">Xanthomonas sacchari</name>
    <dbReference type="NCBI Taxonomy" id="56458"/>
    <lineage>
        <taxon>Bacteria</taxon>
        <taxon>Pseudomonadati</taxon>
        <taxon>Pseudomonadota</taxon>
        <taxon>Gammaproteobacteria</taxon>
        <taxon>Lysobacterales</taxon>
        <taxon>Lysobacteraceae</taxon>
        <taxon>Xanthomonas</taxon>
    </lineage>
</organism>
<evidence type="ECO:0000313" key="2">
    <source>
        <dbReference type="EMBL" id="PPU84816.1"/>
    </source>
</evidence>
<protein>
    <submittedName>
        <fullName evidence="2">Nucleoside-diphosphate sugar epimerase</fullName>
    </submittedName>
</protein>